<dbReference type="OrthoDB" id="159269at2"/>
<sequence length="129" mass="14051">MSELFEVSEVQNYGGFFGGDTVTLDVMAIADHNDWRPLVIDAKALANIPERHNLLAGMVLTLEFSGERVDRAVLIAARDYDELRTALGVNQLPTSGAEPIKLSGCCTQCQRWLPAQHLHAQGCVVCTPA</sequence>
<dbReference type="AlphaFoldDB" id="A0A0P6Y5X2"/>
<dbReference type="EMBL" id="LGKP01000017">
    <property type="protein sequence ID" value="KPL88113.1"/>
    <property type="molecule type" value="Genomic_DNA"/>
</dbReference>
<dbReference type="RefSeq" id="WP_054534374.1">
    <property type="nucleotide sequence ID" value="NZ_LGKP01000017.1"/>
</dbReference>
<keyword evidence="2" id="KW-1185">Reference proteome</keyword>
<dbReference type="STRING" id="70996.SE18_10335"/>
<dbReference type="Proteomes" id="UP000050277">
    <property type="component" value="Unassembled WGS sequence"/>
</dbReference>
<evidence type="ECO:0000313" key="2">
    <source>
        <dbReference type="Proteomes" id="UP000050277"/>
    </source>
</evidence>
<protein>
    <submittedName>
        <fullName evidence="1">Uncharacterized protein</fullName>
    </submittedName>
</protein>
<comment type="caution">
    <text evidence="1">The sequence shown here is derived from an EMBL/GenBank/DDBJ whole genome shotgun (WGS) entry which is preliminary data.</text>
</comment>
<proteinExistence type="predicted"/>
<evidence type="ECO:0000313" key="1">
    <source>
        <dbReference type="EMBL" id="KPL88113.1"/>
    </source>
</evidence>
<organism evidence="1 2">
    <name type="scientific">Herpetosiphon geysericola</name>
    <dbReference type="NCBI Taxonomy" id="70996"/>
    <lineage>
        <taxon>Bacteria</taxon>
        <taxon>Bacillati</taxon>
        <taxon>Chloroflexota</taxon>
        <taxon>Chloroflexia</taxon>
        <taxon>Herpetosiphonales</taxon>
        <taxon>Herpetosiphonaceae</taxon>
        <taxon>Herpetosiphon</taxon>
    </lineage>
</organism>
<reference evidence="1 2" key="1">
    <citation type="submission" date="2015-07" db="EMBL/GenBank/DDBJ databases">
        <title>Whole genome sequence of Herpetosiphon geysericola DSM 7119.</title>
        <authorList>
            <person name="Hemp J."/>
            <person name="Ward L.M."/>
            <person name="Pace L.A."/>
            <person name="Fischer W.W."/>
        </authorList>
    </citation>
    <scope>NUCLEOTIDE SEQUENCE [LARGE SCALE GENOMIC DNA]</scope>
    <source>
        <strain evidence="1 2">DSM 7119</strain>
    </source>
</reference>
<accession>A0A0P6Y5X2</accession>
<gene>
    <name evidence="1" type="ORF">SE18_10335</name>
</gene>
<name>A0A0P6Y5X2_9CHLR</name>